<dbReference type="InterPro" id="IPR036249">
    <property type="entry name" value="Thioredoxin-like_sf"/>
</dbReference>
<dbReference type="CDD" id="cd02966">
    <property type="entry name" value="TlpA_like_family"/>
    <property type="match status" value="1"/>
</dbReference>
<proteinExistence type="predicted"/>
<evidence type="ECO:0000256" key="3">
    <source>
        <dbReference type="ARBA" id="ARBA00023157"/>
    </source>
</evidence>
<evidence type="ECO:0000313" key="6">
    <source>
        <dbReference type="EMBL" id="ELR69292.1"/>
    </source>
</evidence>
<comment type="subcellular location">
    <subcellularLocation>
        <location evidence="1">Cell envelope</location>
    </subcellularLocation>
</comment>
<dbReference type="SUPFAM" id="SSF52833">
    <property type="entry name" value="Thioredoxin-like"/>
    <property type="match status" value="1"/>
</dbReference>
<dbReference type="InterPro" id="IPR000866">
    <property type="entry name" value="AhpC/TSA"/>
</dbReference>
<feature type="domain" description="Thioredoxin" evidence="5">
    <location>
        <begin position="152"/>
        <end position="284"/>
    </location>
</feature>
<dbReference type="GO" id="GO:0016209">
    <property type="term" value="F:antioxidant activity"/>
    <property type="evidence" value="ECO:0007669"/>
    <property type="project" value="InterPro"/>
</dbReference>
<dbReference type="eggNOG" id="COG0526">
    <property type="taxonomic scope" value="Bacteria"/>
</dbReference>
<comment type="caution">
    <text evidence="6">The sequence shown here is derived from an EMBL/GenBank/DDBJ whole genome shotgun (WGS) entry which is preliminary data.</text>
</comment>
<dbReference type="InterPro" id="IPR013766">
    <property type="entry name" value="Thioredoxin_domain"/>
</dbReference>
<evidence type="ECO:0000256" key="4">
    <source>
        <dbReference type="ARBA" id="ARBA00023284"/>
    </source>
</evidence>
<name>L8JPK2_9BACT</name>
<dbReference type="Proteomes" id="UP000011135">
    <property type="component" value="Unassembled WGS sequence"/>
</dbReference>
<dbReference type="GO" id="GO:0017004">
    <property type="term" value="P:cytochrome complex assembly"/>
    <property type="evidence" value="ECO:0007669"/>
    <property type="project" value="UniProtKB-KW"/>
</dbReference>
<dbReference type="AlphaFoldDB" id="L8JPK2"/>
<reference evidence="6 7" key="1">
    <citation type="submission" date="2012-12" db="EMBL/GenBank/DDBJ databases">
        <title>Genome assembly of Fulvivirga imtechensis AK7.</title>
        <authorList>
            <person name="Nupur N."/>
            <person name="Khatri I."/>
            <person name="Kumar R."/>
            <person name="Subramanian S."/>
            <person name="Pinnaka A."/>
        </authorList>
    </citation>
    <scope>NUCLEOTIDE SEQUENCE [LARGE SCALE GENOMIC DNA]</scope>
    <source>
        <strain evidence="6 7">AK7</strain>
    </source>
</reference>
<dbReference type="Pfam" id="PF00578">
    <property type="entry name" value="AhpC-TSA"/>
    <property type="match status" value="1"/>
</dbReference>
<organism evidence="6 7">
    <name type="scientific">Fulvivirga imtechensis AK7</name>
    <dbReference type="NCBI Taxonomy" id="1237149"/>
    <lineage>
        <taxon>Bacteria</taxon>
        <taxon>Pseudomonadati</taxon>
        <taxon>Bacteroidota</taxon>
        <taxon>Cytophagia</taxon>
        <taxon>Cytophagales</taxon>
        <taxon>Fulvivirgaceae</taxon>
        <taxon>Fulvivirga</taxon>
    </lineage>
</organism>
<accession>L8JPK2</accession>
<dbReference type="GO" id="GO:0016491">
    <property type="term" value="F:oxidoreductase activity"/>
    <property type="evidence" value="ECO:0007669"/>
    <property type="project" value="InterPro"/>
</dbReference>
<dbReference type="PROSITE" id="PS51352">
    <property type="entry name" value="THIOREDOXIN_2"/>
    <property type="match status" value="1"/>
</dbReference>
<keyword evidence="7" id="KW-1185">Reference proteome</keyword>
<dbReference type="OrthoDB" id="6399635at2"/>
<evidence type="ECO:0000256" key="2">
    <source>
        <dbReference type="ARBA" id="ARBA00022748"/>
    </source>
</evidence>
<dbReference type="RefSeq" id="WP_009582350.1">
    <property type="nucleotide sequence ID" value="NZ_AMZN01000078.1"/>
</dbReference>
<sequence length="284" mass="32028">MKNINYLITLLIFSTCQPTENRSNNSQQNESAFKQVKKAFAAYDNKPVFVDTYLYEKVSKNCLLLDVSIKETSVPVLLVDWNNNGSYLDYSADYIGIQKSTVNKDQQVILSLLEPFVGIEVNGDAFDLRFKQDKGTINTIATARKESGKTDLVYLDELPNLRVKTLDGQDVGLRSLLEHHQWVLLDFWATWCAPCITKLRELDAAESQFNQKVAIATLAYNCSGADEFLVKEGLSHWTHLKADSMVVRTFQITSVPRNFLFNSEGKLISANISTDKLVEIINGL</sequence>
<dbReference type="EMBL" id="AMZN01000078">
    <property type="protein sequence ID" value="ELR69292.1"/>
    <property type="molecule type" value="Genomic_DNA"/>
</dbReference>
<keyword evidence="4" id="KW-0676">Redox-active center</keyword>
<dbReference type="InterPro" id="IPR050553">
    <property type="entry name" value="Thioredoxin_ResA/DsbE_sf"/>
</dbReference>
<gene>
    <name evidence="6" type="ORF">C900_05176</name>
</gene>
<dbReference type="STRING" id="1237149.C900_05176"/>
<dbReference type="GO" id="GO:0030313">
    <property type="term" value="C:cell envelope"/>
    <property type="evidence" value="ECO:0007669"/>
    <property type="project" value="UniProtKB-SubCell"/>
</dbReference>
<keyword evidence="2" id="KW-0201">Cytochrome c-type biogenesis</keyword>
<dbReference type="PANTHER" id="PTHR42852">
    <property type="entry name" value="THIOL:DISULFIDE INTERCHANGE PROTEIN DSBE"/>
    <property type="match status" value="1"/>
</dbReference>
<evidence type="ECO:0000256" key="1">
    <source>
        <dbReference type="ARBA" id="ARBA00004196"/>
    </source>
</evidence>
<keyword evidence="3" id="KW-1015">Disulfide bond</keyword>
<protein>
    <recommendedName>
        <fullName evidence="5">Thioredoxin domain-containing protein</fullName>
    </recommendedName>
</protein>
<dbReference type="PANTHER" id="PTHR42852:SF6">
    <property type="entry name" value="THIOL:DISULFIDE INTERCHANGE PROTEIN DSBE"/>
    <property type="match status" value="1"/>
</dbReference>
<evidence type="ECO:0000259" key="5">
    <source>
        <dbReference type="PROSITE" id="PS51352"/>
    </source>
</evidence>
<dbReference type="Gene3D" id="3.40.30.10">
    <property type="entry name" value="Glutaredoxin"/>
    <property type="match status" value="1"/>
</dbReference>
<evidence type="ECO:0000313" key="7">
    <source>
        <dbReference type="Proteomes" id="UP000011135"/>
    </source>
</evidence>